<dbReference type="RefSeq" id="WP_345494885.1">
    <property type="nucleotide sequence ID" value="NZ_BAABJM010000002.1"/>
</dbReference>
<keyword evidence="5" id="KW-0503">Monooxygenase</keyword>
<comment type="cofactor">
    <cofactor evidence="1">
        <name>heme</name>
        <dbReference type="ChEBI" id="CHEBI:30413"/>
    </cofactor>
</comment>
<dbReference type="InterPro" id="IPR001128">
    <property type="entry name" value="Cyt_P450"/>
</dbReference>
<reference evidence="7" key="1">
    <citation type="journal article" date="2019" name="Int. J. Syst. Evol. Microbiol.">
        <title>The Global Catalogue of Microorganisms (GCM) 10K type strain sequencing project: providing services to taxonomists for standard genome sequencing and annotation.</title>
        <authorList>
            <consortium name="The Broad Institute Genomics Platform"/>
            <consortium name="The Broad Institute Genome Sequencing Center for Infectious Disease"/>
            <person name="Wu L."/>
            <person name="Ma J."/>
        </authorList>
    </citation>
    <scope>NUCLEOTIDE SEQUENCE [LARGE SCALE GENOMIC DNA]</scope>
    <source>
        <strain evidence="7">JCM 18298</strain>
    </source>
</reference>
<keyword evidence="5" id="KW-0560">Oxidoreductase</keyword>
<evidence type="ECO:0000313" key="6">
    <source>
        <dbReference type="EMBL" id="GAA5049813.1"/>
    </source>
</evidence>
<evidence type="ECO:0000256" key="4">
    <source>
        <dbReference type="ARBA" id="ARBA00023004"/>
    </source>
</evidence>
<keyword evidence="4 5" id="KW-0408">Iron</keyword>
<dbReference type="InterPro" id="IPR050121">
    <property type="entry name" value="Cytochrome_P450_monoxygenase"/>
</dbReference>
<sequence length="448" mass="50114">MVAKPPLVPNTKPLIGHALDIWQDPLKFFSSAASVAPLSRIKIGWKDACLIANHELLYQILVPDAKKYDKGIQFERARAMLGDGVLLAEGDLHMRQRRLMQPMFNKPSISDYVDTMHTYSAAMVESWRDKQVVEVYPEFFRLATRVVIDTLFSTVMTDDDVELVRAKMPLVISGIEKRGALPPRLFDTIPTSENRAFYAAIADLRALGNRLVDQRLRTNRDAEAHADLMAVLTDTDDEIARRDNDRAQILNEFLTFLTAGSETTPSAIAWSCYLLAEHPEIQEQVRAEVGGFDLGVHNTVGDIQGLTLLQAVIKESLRLYPPVWALGRRTVQEASLGGFDLAPGTQVFYSVYAIHRDESVYEDPDTFKPRRWIDTPKKYPRTAFLPFGAGARNCIGEHFAWVEIAIALVNILQRYEISLQPGQQVPAAAMGALVPGALPMRIKSVVSR</sequence>
<gene>
    <name evidence="6" type="ORF">GCM10023318_19240</name>
</gene>
<dbReference type="InterPro" id="IPR017972">
    <property type="entry name" value="Cyt_P450_CS"/>
</dbReference>
<evidence type="ECO:0000256" key="2">
    <source>
        <dbReference type="ARBA" id="ARBA00010617"/>
    </source>
</evidence>
<protein>
    <submittedName>
        <fullName evidence="6">Cytochrome P450</fullName>
    </submittedName>
</protein>
<name>A0ABP9K4F1_9NOCA</name>
<comment type="similarity">
    <text evidence="2 5">Belongs to the cytochrome P450 family.</text>
</comment>
<dbReference type="Pfam" id="PF00067">
    <property type="entry name" value="p450"/>
    <property type="match status" value="1"/>
</dbReference>
<dbReference type="SUPFAM" id="SSF48264">
    <property type="entry name" value="Cytochrome P450"/>
    <property type="match status" value="1"/>
</dbReference>
<dbReference type="EMBL" id="BAABJM010000002">
    <property type="protein sequence ID" value="GAA5049813.1"/>
    <property type="molecule type" value="Genomic_DNA"/>
</dbReference>
<proteinExistence type="inferred from homology"/>
<dbReference type="Proteomes" id="UP001500603">
    <property type="component" value="Unassembled WGS sequence"/>
</dbReference>
<dbReference type="InterPro" id="IPR002403">
    <property type="entry name" value="Cyt_P450_E_grp-IV"/>
</dbReference>
<dbReference type="PRINTS" id="PR00465">
    <property type="entry name" value="EP450IV"/>
</dbReference>
<keyword evidence="3 5" id="KW-0479">Metal-binding</keyword>
<dbReference type="InterPro" id="IPR036396">
    <property type="entry name" value="Cyt_P450_sf"/>
</dbReference>
<accession>A0ABP9K4F1</accession>
<evidence type="ECO:0000256" key="5">
    <source>
        <dbReference type="RuleBase" id="RU000461"/>
    </source>
</evidence>
<dbReference type="PANTHER" id="PTHR24305">
    <property type="entry name" value="CYTOCHROME P450"/>
    <property type="match status" value="1"/>
</dbReference>
<evidence type="ECO:0000256" key="1">
    <source>
        <dbReference type="ARBA" id="ARBA00001971"/>
    </source>
</evidence>
<dbReference type="Gene3D" id="1.10.630.10">
    <property type="entry name" value="Cytochrome P450"/>
    <property type="match status" value="1"/>
</dbReference>
<evidence type="ECO:0000256" key="3">
    <source>
        <dbReference type="ARBA" id="ARBA00022723"/>
    </source>
</evidence>
<keyword evidence="7" id="KW-1185">Reference proteome</keyword>
<comment type="caution">
    <text evidence="6">The sequence shown here is derived from an EMBL/GenBank/DDBJ whole genome shotgun (WGS) entry which is preliminary data.</text>
</comment>
<dbReference type="PROSITE" id="PS00086">
    <property type="entry name" value="CYTOCHROME_P450"/>
    <property type="match status" value="1"/>
</dbReference>
<dbReference type="PANTHER" id="PTHR24305:SF166">
    <property type="entry name" value="CYTOCHROME P450 12A4, MITOCHONDRIAL-RELATED"/>
    <property type="match status" value="1"/>
</dbReference>
<organism evidence="6 7">
    <name type="scientific">Nocardia callitridis</name>
    <dbReference type="NCBI Taxonomy" id="648753"/>
    <lineage>
        <taxon>Bacteria</taxon>
        <taxon>Bacillati</taxon>
        <taxon>Actinomycetota</taxon>
        <taxon>Actinomycetes</taxon>
        <taxon>Mycobacteriales</taxon>
        <taxon>Nocardiaceae</taxon>
        <taxon>Nocardia</taxon>
    </lineage>
</organism>
<evidence type="ECO:0000313" key="7">
    <source>
        <dbReference type="Proteomes" id="UP001500603"/>
    </source>
</evidence>
<dbReference type="PRINTS" id="PR00385">
    <property type="entry name" value="P450"/>
</dbReference>
<keyword evidence="5" id="KW-0349">Heme</keyword>